<dbReference type="RefSeq" id="WP_404548149.1">
    <property type="nucleotide sequence ID" value="NZ_JADIKJ010000015.1"/>
</dbReference>
<evidence type="ECO:0000259" key="8">
    <source>
        <dbReference type="Pfam" id="PF12704"/>
    </source>
</evidence>
<proteinExistence type="predicted"/>
<keyword evidence="5 6" id="KW-0472">Membrane</keyword>
<evidence type="ECO:0000256" key="5">
    <source>
        <dbReference type="ARBA" id="ARBA00023136"/>
    </source>
</evidence>
<evidence type="ECO:0000256" key="1">
    <source>
        <dbReference type="ARBA" id="ARBA00004651"/>
    </source>
</evidence>
<name>A0ABW8JLQ5_9GAMM</name>
<dbReference type="InterPro" id="IPR003838">
    <property type="entry name" value="ABC3_permease_C"/>
</dbReference>
<dbReference type="InterPro" id="IPR050250">
    <property type="entry name" value="Macrolide_Exporter_MacB"/>
</dbReference>
<dbReference type="InterPro" id="IPR025857">
    <property type="entry name" value="MacB_PCD"/>
</dbReference>
<feature type="transmembrane region" description="Helical" evidence="6">
    <location>
        <begin position="308"/>
        <end position="328"/>
    </location>
</feature>
<comment type="subcellular location">
    <subcellularLocation>
        <location evidence="1">Cell membrane</location>
        <topology evidence="1">Multi-pass membrane protein</topology>
    </subcellularLocation>
</comment>
<feature type="domain" description="ABC3 transporter permease C-terminal" evidence="7">
    <location>
        <begin position="310"/>
        <end position="421"/>
    </location>
</feature>
<feature type="domain" description="MacB-like periplasmic core" evidence="8">
    <location>
        <begin position="20"/>
        <end position="219"/>
    </location>
</feature>
<evidence type="ECO:0000256" key="4">
    <source>
        <dbReference type="ARBA" id="ARBA00022989"/>
    </source>
</evidence>
<evidence type="ECO:0000259" key="7">
    <source>
        <dbReference type="Pfam" id="PF02687"/>
    </source>
</evidence>
<keyword evidence="2" id="KW-1003">Cell membrane</keyword>
<protein>
    <submittedName>
        <fullName evidence="9">ABC transporter permease</fullName>
    </submittedName>
</protein>
<evidence type="ECO:0000313" key="9">
    <source>
        <dbReference type="EMBL" id="MFK2901389.1"/>
    </source>
</evidence>
<dbReference type="EMBL" id="JADIKJ010000015">
    <property type="protein sequence ID" value="MFK2901389.1"/>
    <property type="molecule type" value="Genomic_DNA"/>
</dbReference>
<organism evidence="9 10">
    <name type="scientific">Dyella jejuensis</name>
    <dbReference type="NCBI Taxonomy" id="1432009"/>
    <lineage>
        <taxon>Bacteria</taxon>
        <taxon>Pseudomonadati</taxon>
        <taxon>Pseudomonadota</taxon>
        <taxon>Gammaproteobacteria</taxon>
        <taxon>Lysobacterales</taxon>
        <taxon>Rhodanobacteraceae</taxon>
        <taxon>Dyella</taxon>
    </lineage>
</organism>
<feature type="transmembrane region" description="Helical" evidence="6">
    <location>
        <begin position="21"/>
        <end position="44"/>
    </location>
</feature>
<evidence type="ECO:0000256" key="2">
    <source>
        <dbReference type="ARBA" id="ARBA00022475"/>
    </source>
</evidence>
<dbReference type="Pfam" id="PF12704">
    <property type="entry name" value="MacB_PCD"/>
    <property type="match status" value="1"/>
</dbReference>
<evidence type="ECO:0000313" key="10">
    <source>
        <dbReference type="Proteomes" id="UP001620461"/>
    </source>
</evidence>
<evidence type="ECO:0000256" key="6">
    <source>
        <dbReference type="SAM" id="Phobius"/>
    </source>
</evidence>
<keyword evidence="10" id="KW-1185">Reference proteome</keyword>
<dbReference type="Pfam" id="PF02687">
    <property type="entry name" value="FtsX"/>
    <property type="match status" value="1"/>
</dbReference>
<keyword evidence="3 6" id="KW-0812">Transmembrane</keyword>
<comment type="caution">
    <text evidence="9">The sequence shown here is derived from an EMBL/GenBank/DDBJ whole genome shotgun (WGS) entry which is preliminary data.</text>
</comment>
<gene>
    <name evidence="9" type="ORF">ISP15_13685</name>
</gene>
<keyword evidence="4 6" id="KW-1133">Transmembrane helix</keyword>
<dbReference type="Proteomes" id="UP001620461">
    <property type="component" value="Unassembled WGS sequence"/>
</dbReference>
<sequence>MFGYYLELALRSLRRNKVLTALMVLTLALGIGASITTLTVVTLLSGDPLPLKSARLFHPQVDPFTRERYLPGQTRPPFTLTYVDAMNLLHAHEATYQTAVGTGPAKVTRAQGGHPYFGNAVVATADFFPIFDAPFQYGSGWSAADDAAREDLVVIAGYLNDKWFGGKNSVGKSIRVNDHDFRIVGVLKHWAPQPRFYGGELDGHAYGEGDALFMPLDAALDVGVAGQPGSCFGIGDQRNPRTMPCTWLGFWVELDGSDAKKSYLDFLVRYVHEQIAQGRFYRTDVALPGLMELMRREEIVPDTVKLKAGLSFGFLLICVMNTVGLLLAKCLRRAQEIGVRRALGATRMAIFAQFMVEAGVIGVAGGMFGLLFAELGLWGTRHQPAEYASLARLDTHMFLLTFAVALAASLAAGLLPSWRASGVAPANQVKAG</sequence>
<dbReference type="PANTHER" id="PTHR30572:SF18">
    <property type="entry name" value="ABC-TYPE MACROLIDE FAMILY EXPORT SYSTEM PERMEASE COMPONENT 2"/>
    <property type="match status" value="1"/>
</dbReference>
<feature type="transmembrane region" description="Helical" evidence="6">
    <location>
        <begin position="397"/>
        <end position="415"/>
    </location>
</feature>
<dbReference type="PANTHER" id="PTHR30572">
    <property type="entry name" value="MEMBRANE COMPONENT OF TRANSPORTER-RELATED"/>
    <property type="match status" value="1"/>
</dbReference>
<feature type="transmembrane region" description="Helical" evidence="6">
    <location>
        <begin position="349"/>
        <end position="377"/>
    </location>
</feature>
<accession>A0ABW8JLQ5</accession>
<evidence type="ECO:0000256" key="3">
    <source>
        <dbReference type="ARBA" id="ARBA00022692"/>
    </source>
</evidence>
<reference evidence="9 10" key="1">
    <citation type="submission" date="2020-10" db="EMBL/GenBank/DDBJ databases">
        <title>Phylogeny of dyella-like bacteria.</title>
        <authorList>
            <person name="Fu J."/>
        </authorList>
    </citation>
    <scope>NUCLEOTIDE SEQUENCE [LARGE SCALE GENOMIC DNA]</scope>
    <source>
        <strain evidence="9 10">JP1</strain>
    </source>
</reference>